<reference evidence="1" key="1">
    <citation type="journal article" date="2015" name="Nature">
        <title>Complex archaea that bridge the gap between prokaryotes and eukaryotes.</title>
        <authorList>
            <person name="Spang A."/>
            <person name="Saw J.H."/>
            <person name="Jorgensen S.L."/>
            <person name="Zaremba-Niedzwiedzka K."/>
            <person name="Martijn J."/>
            <person name="Lind A.E."/>
            <person name="van Eijk R."/>
            <person name="Schleper C."/>
            <person name="Guy L."/>
            <person name="Ettema T.J."/>
        </authorList>
    </citation>
    <scope>NUCLEOTIDE SEQUENCE</scope>
</reference>
<dbReference type="EMBL" id="LAZR01021727">
    <property type="protein sequence ID" value="KKL84336.1"/>
    <property type="molecule type" value="Genomic_DNA"/>
</dbReference>
<accession>A0A0F9G1L1</accession>
<comment type="caution">
    <text evidence="1">The sequence shown here is derived from an EMBL/GenBank/DDBJ whole genome shotgun (WGS) entry which is preliminary data.</text>
</comment>
<proteinExistence type="predicted"/>
<gene>
    <name evidence="1" type="ORF">LCGC14_1965740</name>
</gene>
<name>A0A0F9G1L1_9ZZZZ</name>
<organism evidence="1">
    <name type="scientific">marine sediment metagenome</name>
    <dbReference type="NCBI Taxonomy" id="412755"/>
    <lineage>
        <taxon>unclassified sequences</taxon>
        <taxon>metagenomes</taxon>
        <taxon>ecological metagenomes</taxon>
    </lineage>
</organism>
<sequence length="401" mass="41414">MESQFGTSSDARKKRVYYEDASTIYEGMAVCYNSDTVSNILDYDKGAGGDRTCQTTPGTTAEGNQNEGKFMRVEDPASDNLMHFAGVVAGSSYAGIVGPRWLDIYIPNGAIVPVRTSQNCVIGEPTGVASGSNVLTTVTGDGDPVGVGILSETINRSGGTGLALVKLFPTGQPLTAINSYFEPQRVGVTGYAYGINVNGDGILKGTAAAKSYVMQISGDRESGNVATGDSNDAILKIAGSNYAACDTNFIFRALNVKLTNGSGGTLGRVDNNISVSLKQGSTTTYAVALSVDAQDLAASAKTEFGGLDVAINREGLAATLEYALQIRTRGTINTAMSQAIYLRKDATDHGFAALFGLDAAATVGGYVSTGDAPALASGDVMIPIEIGASTFYLVALADTGV</sequence>
<protein>
    <submittedName>
        <fullName evidence="1">Uncharacterized protein</fullName>
    </submittedName>
</protein>
<evidence type="ECO:0000313" key="1">
    <source>
        <dbReference type="EMBL" id="KKL84336.1"/>
    </source>
</evidence>
<dbReference type="AlphaFoldDB" id="A0A0F9G1L1"/>